<dbReference type="GeneID" id="8740199"/>
<dbReference type="HOGENOM" id="CLU_2091177_0_0_2"/>
<evidence type="ECO:0000313" key="2">
    <source>
        <dbReference type="EMBL" id="ADB58555.1"/>
    </source>
</evidence>
<feature type="transmembrane region" description="Helical" evidence="1">
    <location>
        <begin position="7"/>
        <end position="24"/>
    </location>
</feature>
<dbReference type="KEGG" id="apo:Arcpr_1509"/>
<keyword evidence="1" id="KW-1133">Transmembrane helix</keyword>
<dbReference type="AlphaFoldDB" id="D2REL1"/>
<organism evidence="2 3">
    <name type="scientific">Archaeoglobus profundus (strain DSM 5631 / JCM 9629 / NBRC 100127 / Av18)</name>
    <dbReference type="NCBI Taxonomy" id="572546"/>
    <lineage>
        <taxon>Archaea</taxon>
        <taxon>Methanobacteriati</taxon>
        <taxon>Methanobacteriota</taxon>
        <taxon>Archaeoglobi</taxon>
        <taxon>Archaeoglobales</taxon>
        <taxon>Archaeoglobaceae</taxon>
        <taxon>Archaeoglobus</taxon>
    </lineage>
</organism>
<proteinExistence type="predicted"/>
<reference evidence="2 3" key="1">
    <citation type="journal article" date="2010" name="Stand. Genomic Sci.">
        <title>Complete genome sequence of Archaeoglobus profundus type strain (AV18).</title>
        <authorList>
            <person name="von Jan M."/>
            <person name="Lapidus A."/>
            <person name="Del Rio T.G."/>
            <person name="Copeland A."/>
            <person name="Tice H."/>
            <person name="Cheng J.F."/>
            <person name="Lucas S."/>
            <person name="Chen F."/>
            <person name="Nolan M."/>
            <person name="Goodwin L."/>
            <person name="Han C."/>
            <person name="Pitluck S."/>
            <person name="Liolios K."/>
            <person name="Ivanova N."/>
            <person name="Mavromatis K."/>
            <person name="Ovchinnikova G."/>
            <person name="Chertkov O."/>
            <person name="Pati A."/>
            <person name="Chen A."/>
            <person name="Palaniappan K."/>
            <person name="Land M."/>
            <person name="Hauser L."/>
            <person name="Chang Y.J."/>
            <person name="Jeffries C.D."/>
            <person name="Saunders E."/>
            <person name="Brettin T."/>
            <person name="Detter J.C."/>
            <person name="Chain P."/>
            <person name="Eichinger K."/>
            <person name="Huber H."/>
            <person name="Spring S."/>
            <person name="Rohde M."/>
            <person name="Goker M."/>
            <person name="Wirth R."/>
            <person name="Woyke T."/>
            <person name="Bristow J."/>
            <person name="Eisen J.A."/>
            <person name="Markowitz V."/>
            <person name="Hugenholtz P."/>
            <person name="Kyrpides N.C."/>
            <person name="Klenk H.P."/>
        </authorList>
    </citation>
    <scope>NUCLEOTIDE SEQUENCE [LARGE SCALE GENOMIC DNA]</scope>
    <source>
        <strain evidence="3">DSM 5631 / JCM 9629 / NBRC 100127 / Av18</strain>
    </source>
</reference>
<keyword evidence="1" id="KW-0812">Transmembrane</keyword>
<name>D2REL1_ARCPA</name>
<accession>D2REL1</accession>
<dbReference type="PaxDb" id="572546-Arcpr_1509"/>
<keyword evidence="3" id="KW-1185">Reference proteome</keyword>
<feature type="transmembrane region" description="Helical" evidence="1">
    <location>
        <begin position="85"/>
        <end position="106"/>
    </location>
</feature>
<protein>
    <submittedName>
        <fullName evidence="2">Uncharacterized protein</fullName>
    </submittedName>
</protein>
<dbReference type="RefSeq" id="WP_012940891.1">
    <property type="nucleotide sequence ID" value="NC_013741.1"/>
</dbReference>
<evidence type="ECO:0000313" key="3">
    <source>
        <dbReference type="Proteomes" id="UP000001901"/>
    </source>
</evidence>
<dbReference type="EMBL" id="CP001857">
    <property type="protein sequence ID" value="ADB58555.1"/>
    <property type="molecule type" value="Genomic_DNA"/>
</dbReference>
<dbReference type="Proteomes" id="UP000001901">
    <property type="component" value="Chromosome"/>
</dbReference>
<dbReference type="STRING" id="572546.Arcpr_1509"/>
<keyword evidence="1" id="KW-0472">Membrane</keyword>
<sequence length="116" mass="12970">MQLIQKLAIVMVVVVLASFTFYVLPPLLYVIFQSIITYGVISYFWKELKRIAKEYLRAIIAGASGGFVVFLASKLSTPNVNLNETICFFGLGMSAVVFFMLLYLIVEGVEDENGQD</sequence>
<feature type="transmembrane region" description="Helical" evidence="1">
    <location>
        <begin position="55"/>
        <end position="73"/>
    </location>
</feature>
<evidence type="ECO:0000256" key="1">
    <source>
        <dbReference type="SAM" id="Phobius"/>
    </source>
</evidence>
<gene>
    <name evidence="2" type="ordered locus">Arcpr_1509</name>
</gene>